<dbReference type="PANTHER" id="PTHR18901:SF38">
    <property type="entry name" value="PSEUDOURIDINE-5'-PHOSPHATASE"/>
    <property type="match status" value="1"/>
</dbReference>
<dbReference type="SFLD" id="SFLDG01129">
    <property type="entry name" value="C1.5:_HAD__Beta-PGM__Phosphata"/>
    <property type="match status" value="1"/>
</dbReference>
<dbReference type="RefSeq" id="WP_187975688.1">
    <property type="nucleotide sequence ID" value="NZ_CP046884.1"/>
</dbReference>
<dbReference type="CDD" id="cd07505">
    <property type="entry name" value="HAD_BPGM-like"/>
    <property type="match status" value="1"/>
</dbReference>
<dbReference type="Pfam" id="PF13419">
    <property type="entry name" value="HAD_2"/>
    <property type="match status" value="1"/>
</dbReference>
<keyword evidence="2" id="KW-1185">Reference proteome</keyword>
<accession>A0A7H0SNV7</accession>
<dbReference type="EMBL" id="CP046884">
    <property type="protein sequence ID" value="QNQ90232.1"/>
    <property type="molecule type" value="Genomic_DNA"/>
</dbReference>
<reference evidence="1 2" key="1">
    <citation type="submission" date="2019-12" db="EMBL/GenBank/DDBJ databases">
        <title>Corynebacterium sp. nov., isolated from feces of the Anser Albifrons in China.</title>
        <authorList>
            <person name="Liu Q."/>
        </authorList>
    </citation>
    <scope>NUCLEOTIDE SEQUENCE [LARGE SCALE GENOMIC DNA]</scope>
    <source>
        <strain evidence="1 2">4H37-19</strain>
    </source>
</reference>
<name>A0A7H0SNV7_9CORY</name>
<dbReference type="KEGG" id="cpoy:GP475_05950"/>
<dbReference type="InterPro" id="IPR036412">
    <property type="entry name" value="HAD-like_sf"/>
</dbReference>
<dbReference type="SFLD" id="SFLDG01135">
    <property type="entry name" value="C1.5.6:_HAD__Beta-PGM__Phospha"/>
    <property type="match status" value="1"/>
</dbReference>
<sequence length="236" mass="25956">MLAAIFWDMDGTMVDSEPLWGVATYELSERLGRRLTPELRAQTVGGSFNNTLEICAEHAGYDLQESDYREQRTILFHRVQELFHSDLEPQPGVVELLEDLAAQDIKMYVTTNTERAIADSSIAAVGEHFFVDSIVGDEVPRQKPYPDMYLKAADLAEANPEQCLVFEDSLTGITAALEAGCRVIAVPSDSVEKLPQGAVSLEKLRIADGCPADRAGGFQGVTASDVIRWFTQISTN</sequence>
<organism evidence="1 2">
    <name type="scientific">Corynebacterium poyangense</name>
    <dbReference type="NCBI Taxonomy" id="2684405"/>
    <lineage>
        <taxon>Bacteria</taxon>
        <taxon>Bacillati</taxon>
        <taxon>Actinomycetota</taxon>
        <taxon>Actinomycetes</taxon>
        <taxon>Mycobacteriales</taxon>
        <taxon>Corynebacteriaceae</taxon>
        <taxon>Corynebacterium</taxon>
    </lineage>
</organism>
<dbReference type="InterPro" id="IPR006439">
    <property type="entry name" value="HAD-SF_hydro_IA"/>
</dbReference>
<dbReference type="InterPro" id="IPR023214">
    <property type="entry name" value="HAD_sf"/>
</dbReference>
<evidence type="ECO:0000313" key="2">
    <source>
        <dbReference type="Proteomes" id="UP000516320"/>
    </source>
</evidence>
<dbReference type="InterPro" id="IPR041492">
    <property type="entry name" value="HAD_2"/>
</dbReference>
<dbReference type="NCBIfam" id="TIGR01509">
    <property type="entry name" value="HAD-SF-IA-v3"/>
    <property type="match status" value="1"/>
</dbReference>
<dbReference type="SFLD" id="SFLDS00003">
    <property type="entry name" value="Haloacid_Dehalogenase"/>
    <property type="match status" value="1"/>
</dbReference>
<gene>
    <name evidence="1" type="ORF">GP475_05950</name>
</gene>
<dbReference type="AlphaFoldDB" id="A0A7H0SNV7"/>
<dbReference type="Gene3D" id="1.10.150.240">
    <property type="entry name" value="Putative phosphatase, domain 2"/>
    <property type="match status" value="1"/>
</dbReference>
<dbReference type="GO" id="GO:0016787">
    <property type="term" value="F:hydrolase activity"/>
    <property type="evidence" value="ECO:0007669"/>
    <property type="project" value="UniProtKB-KW"/>
</dbReference>
<dbReference type="SUPFAM" id="SSF56784">
    <property type="entry name" value="HAD-like"/>
    <property type="match status" value="1"/>
</dbReference>
<dbReference type="Proteomes" id="UP000516320">
    <property type="component" value="Chromosome"/>
</dbReference>
<dbReference type="Gene3D" id="3.40.50.1000">
    <property type="entry name" value="HAD superfamily/HAD-like"/>
    <property type="match status" value="1"/>
</dbReference>
<keyword evidence="1" id="KW-0378">Hydrolase</keyword>
<evidence type="ECO:0000313" key="1">
    <source>
        <dbReference type="EMBL" id="QNQ90232.1"/>
    </source>
</evidence>
<dbReference type="InterPro" id="IPR023198">
    <property type="entry name" value="PGP-like_dom2"/>
</dbReference>
<proteinExistence type="predicted"/>
<dbReference type="PANTHER" id="PTHR18901">
    <property type="entry name" value="2-DEOXYGLUCOSE-6-PHOSPHATE PHOSPHATASE 2"/>
    <property type="match status" value="1"/>
</dbReference>
<protein>
    <submittedName>
        <fullName evidence="1">HAD-IA family hydrolase</fullName>
    </submittedName>
</protein>